<reference evidence="3 4" key="1">
    <citation type="submission" date="2018-03" db="EMBL/GenBank/DDBJ databases">
        <authorList>
            <person name="Fogelqvist J."/>
        </authorList>
    </citation>
    <scope>NUCLEOTIDE SEQUENCE [LARGE SCALE GENOMIC DNA]</scope>
</reference>
<dbReference type="AlphaFoldDB" id="A0A3P3YM32"/>
<feature type="compositionally biased region" description="Polar residues" evidence="1">
    <location>
        <begin position="242"/>
        <end position="252"/>
    </location>
</feature>
<keyword evidence="2" id="KW-0812">Transmembrane</keyword>
<keyword evidence="2" id="KW-0472">Membrane</keyword>
<organism evidence="3 4">
    <name type="scientific">Plasmodiophora brassicae</name>
    <name type="common">Clubroot disease agent</name>
    <dbReference type="NCBI Taxonomy" id="37360"/>
    <lineage>
        <taxon>Eukaryota</taxon>
        <taxon>Sar</taxon>
        <taxon>Rhizaria</taxon>
        <taxon>Endomyxa</taxon>
        <taxon>Phytomyxea</taxon>
        <taxon>Plasmodiophorida</taxon>
        <taxon>Plasmodiophoridae</taxon>
        <taxon>Plasmodiophora</taxon>
    </lineage>
</organism>
<evidence type="ECO:0000313" key="4">
    <source>
        <dbReference type="Proteomes" id="UP000290189"/>
    </source>
</evidence>
<feature type="region of interest" description="Disordered" evidence="1">
    <location>
        <begin position="206"/>
        <end position="252"/>
    </location>
</feature>
<evidence type="ECO:0000256" key="1">
    <source>
        <dbReference type="SAM" id="MobiDB-lite"/>
    </source>
</evidence>
<dbReference type="EMBL" id="OVEO01000016">
    <property type="protein sequence ID" value="SPR01224.1"/>
    <property type="molecule type" value="Genomic_DNA"/>
</dbReference>
<proteinExistence type="predicted"/>
<feature type="compositionally biased region" description="Low complexity" evidence="1">
    <location>
        <begin position="215"/>
        <end position="225"/>
    </location>
</feature>
<feature type="transmembrane region" description="Helical" evidence="2">
    <location>
        <begin position="7"/>
        <end position="26"/>
    </location>
</feature>
<feature type="transmembrane region" description="Helical" evidence="2">
    <location>
        <begin position="60"/>
        <end position="78"/>
    </location>
</feature>
<dbReference type="Proteomes" id="UP000290189">
    <property type="component" value="Unassembled WGS sequence"/>
</dbReference>
<protein>
    <submittedName>
        <fullName evidence="3">Uncharacterized protein</fullName>
    </submittedName>
</protein>
<feature type="transmembrane region" description="Helical" evidence="2">
    <location>
        <begin position="105"/>
        <end position="130"/>
    </location>
</feature>
<accession>A0A3P3YM32</accession>
<keyword evidence="3" id="KW-0496">Mitochondrion</keyword>
<feature type="transmembrane region" description="Helical" evidence="2">
    <location>
        <begin position="32"/>
        <end position="48"/>
    </location>
</feature>
<gene>
    <name evidence="3" type="ORF">PLBR_LOCUS8439</name>
</gene>
<geneLocation type="mitochondrion" evidence="3"/>
<evidence type="ECO:0000256" key="2">
    <source>
        <dbReference type="SAM" id="Phobius"/>
    </source>
</evidence>
<name>A0A3P3YM32_PLABS</name>
<keyword evidence="2" id="KW-1133">Transmembrane helix</keyword>
<evidence type="ECO:0000313" key="3">
    <source>
        <dbReference type="EMBL" id="SPR01224.1"/>
    </source>
</evidence>
<sequence length="252" mass="26912">MTSPPALLGVIGVGAVGALVLCIAVGVSTSVAVQAASLALTAIVAPAFHRRLGSGPATPIWMPTVITLQAGALAFAIASRSMDRPALEYQAVLAGNPLATVDSDLLLWAALRMIATTSFIVSLVVLYGGARQASRAYRARMDKLTLDKEQALSAVLHSERVRQGQIEAHRMSRKRHELAGRLARQMSSTLKATSSPTRKNVVEQLDEVHSDTEASQSPSSSRLSSPTRHKRKESAADKLPRVTSQFQEPIDE</sequence>